<proteinExistence type="predicted"/>
<protein>
    <submittedName>
        <fullName evidence="1">Uncharacterized protein</fullName>
    </submittedName>
</protein>
<dbReference type="CDD" id="cd00761">
    <property type="entry name" value="Glyco_tranf_GTA_type"/>
    <property type="match status" value="1"/>
</dbReference>
<keyword evidence="2" id="KW-1185">Reference proteome</keyword>
<name>A0ABQ1QRH8_9RHOB</name>
<dbReference type="EMBL" id="BMGI01000004">
    <property type="protein sequence ID" value="GGD40086.1"/>
    <property type="molecule type" value="Genomic_DNA"/>
</dbReference>
<evidence type="ECO:0000313" key="1">
    <source>
        <dbReference type="EMBL" id="GGD40086.1"/>
    </source>
</evidence>
<reference evidence="2" key="1">
    <citation type="journal article" date="2019" name="Int. J. Syst. Evol. Microbiol.">
        <title>The Global Catalogue of Microorganisms (GCM) 10K type strain sequencing project: providing services to taxonomists for standard genome sequencing and annotation.</title>
        <authorList>
            <consortium name="The Broad Institute Genomics Platform"/>
            <consortium name="The Broad Institute Genome Sequencing Center for Infectious Disease"/>
            <person name="Wu L."/>
            <person name="Ma J."/>
        </authorList>
    </citation>
    <scope>NUCLEOTIDE SEQUENCE [LARGE SCALE GENOMIC DNA]</scope>
    <source>
        <strain evidence="2">CGMCC 1.12922</strain>
    </source>
</reference>
<dbReference type="Proteomes" id="UP000617355">
    <property type="component" value="Unassembled WGS sequence"/>
</dbReference>
<comment type="caution">
    <text evidence="1">The sequence shown here is derived from an EMBL/GenBank/DDBJ whole genome shotgun (WGS) entry which is preliminary data.</text>
</comment>
<dbReference type="InterPro" id="IPR029044">
    <property type="entry name" value="Nucleotide-diphossugar_trans"/>
</dbReference>
<accession>A0ABQ1QRH8</accession>
<evidence type="ECO:0000313" key="2">
    <source>
        <dbReference type="Proteomes" id="UP000617355"/>
    </source>
</evidence>
<dbReference type="Gene3D" id="3.90.550.10">
    <property type="entry name" value="Spore Coat Polysaccharide Biosynthesis Protein SpsA, Chain A"/>
    <property type="match status" value="1"/>
</dbReference>
<dbReference type="SUPFAM" id="SSF53448">
    <property type="entry name" value="Nucleotide-diphospho-sugar transferases"/>
    <property type="match status" value="1"/>
</dbReference>
<gene>
    <name evidence="1" type="ORF">GCM10011358_25030</name>
</gene>
<organism evidence="1 2">
    <name type="scientific">Sinisalibacter lacisalsi</name>
    <dbReference type="NCBI Taxonomy" id="1526570"/>
    <lineage>
        <taxon>Bacteria</taxon>
        <taxon>Pseudomonadati</taxon>
        <taxon>Pseudomonadota</taxon>
        <taxon>Alphaproteobacteria</taxon>
        <taxon>Rhodobacterales</taxon>
        <taxon>Roseobacteraceae</taxon>
        <taxon>Sinisalibacter</taxon>
    </lineage>
</organism>
<sequence>MATGRYTLFFDADDTIHRDVVPQVLARMDMHPTLDTAILFYSRQKRETSEILGMARIDQDLLLECLGGRDEAMGPPNAMAGLLAMNNFPWNKILRTERFRQAGLKFGKTQVHNDLLGHWHALLHARQVLLMNKTLCTHRVSKSGSNLTSRFNADRLQMFAALSELLDFLEDRPEWSRMYARQFWGLAQRMVDWAGPRLDPDLKTRFDMQYSDLLCRIHLADLARIRTQGSGGLAKRIVNHLIR</sequence>